<protein>
    <submittedName>
        <fullName evidence="2">Uncharacterized protein</fullName>
    </submittedName>
</protein>
<sequence length="118" mass="12853">HLFKAQALFAWLWAVMFWFAPEMAASGPGWAVTPESVAFGQVVSVPMAALGVISWMAPTWAADNLKKFGMLMGVYANAGFVIVQLFHVSTGVAKFDPLGMIPTVIFIALFLWKCRAAD</sequence>
<feature type="non-terminal residue" evidence="2">
    <location>
        <position position="1"/>
    </location>
</feature>
<accession>A0A381VLD2</accession>
<name>A0A381VLD2_9ZZZZ</name>
<dbReference type="EMBL" id="UINC01009031">
    <property type="protein sequence ID" value="SVA40578.1"/>
    <property type="molecule type" value="Genomic_DNA"/>
</dbReference>
<dbReference type="AlphaFoldDB" id="A0A381VLD2"/>
<proteinExistence type="predicted"/>
<evidence type="ECO:0000256" key="1">
    <source>
        <dbReference type="SAM" id="Phobius"/>
    </source>
</evidence>
<evidence type="ECO:0000313" key="2">
    <source>
        <dbReference type="EMBL" id="SVA40578.1"/>
    </source>
</evidence>
<organism evidence="2">
    <name type="scientific">marine metagenome</name>
    <dbReference type="NCBI Taxonomy" id="408172"/>
    <lineage>
        <taxon>unclassified sequences</taxon>
        <taxon>metagenomes</taxon>
        <taxon>ecological metagenomes</taxon>
    </lineage>
</organism>
<feature type="transmembrane region" description="Helical" evidence="1">
    <location>
        <begin position="36"/>
        <end position="56"/>
    </location>
</feature>
<feature type="transmembrane region" description="Helical" evidence="1">
    <location>
        <begin position="68"/>
        <end position="89"/>
    </location>
</feature>
<gene>
    <name evidence="2" type="ORF">METZ01_LOCUS93432</name>
</gene>
<keyword evidence="1" id="KW-1133">Transmembrane helix</keyword>
<keyword evidence="1" id="KW-0472">Membrane</keyword>
<feature type="transmembrane region" description="Helical" evidence="1">
    <location>
        <begin position="95"/>
        <end position="112"/>
    </location>
</feature>
<keyword evidence="1" id="KW-0812">Transmembrane</keyword>
<reference evidence="2" key="1">
    <citation type="submission" date="2018-05" db="EMBL/GenBank/DDBJ databases">
        <authorList>
            <person name="Lanie J.A."/>
            <person name="Ng W.-L."/>
            <person name="Kazmierczak K.M."/>
            <person name="Andrzejewski T.M."/>
            <person name="Davidsen T.M."/>
            <person name="Wayne K.J."/>
            <person name="Tettelin H."/>
            <person name="Glass J.I."/>
            <person name="Rusch D."/>
            <person name="Podicherti R."/>
            <person name="Tsui H.-C.T."/>
            <person name="Winkler M.E."/>
        </authorList>
    </citation>
    <scope>NUCLEOTIDE SEQUENCE</scope>
</reference>